<evidence type="ECO:0000313" key="1">
    <source>
        <dbReference type="EMBL" id="RDB14781.1"/>
    </source>
</evidence>
<comment type="caution">
    <text evidence="1">The sequence shown here is derived from an EMBL/GenBank/DDBJ whole genome shotgun (WGS) entry which is preliminary data.</text>
</comment>
<accession>A0A369IYD1</accession>
<reference evidence="1" key="1">
    <citation type="submission" date="2018-04" db="EMBL/GenBank/DDBJ databases">
        <title>Whole genome sequencing of Hypsizygus marmoreus.</title>
        <authorList>
            <person name="Choi I.-G."/>
            <person name="Min B."/>
            <person name="Kim J.-G."/>
            <person name="Kim S."/>
            <person name="Oh Y.-L."/>
            <person name="Kong W.-S."/>
            <person name="Park H."/>
            <person name="Jeong J."/>
            <person name="Song E.-S."/>
        </authorList>
    </citation>
    <scope>NUCLEOTIDE SEQUENCE [LARGE SCALE GENOMIC DNA]</scope>
    <source>
        <strain evidence="1">51987-8</strain>
    </source>
</reference>
<organism evidence="1 2">
    <name type="scientific">Hypsizygus marmoreus</name>
    <name type="common">White beech mushroom</name>
    <name type="synonym">Agaricus marmoreus</name>
    <dbReference type="NCBI Taxonomy" id="39966"/>
    <lineage>
        <taxon>Eukaryota</taxon>
        <taxon>Fungi</taxon>
        <taxon>Dikarya</taxon>
        <taxon>Basidiomycota</taxon>
        <taxon>Agaricomycotina</taxon>
        <taxon>Agaricomycetes</taxon>
        <taxon>Agaricomycetidae</taxon>
        <taxon>Agaricales</taxon>
        <taxon>Tricholomatineae</taxon>
        <taxon>Lyophyllaceae</taxon>
        <taxon>Hypsizygus</taxon>
    </lineage>
</organism>
<dbReference type="Proteomes" id="UP000076154">
    <property type="component" value="Unassembled WGS sequence"/>
</dbReference>
<sequence>MMDTGGGRILVFTHSPANMELLQDIIASVAANSRTPSLVGLSAYVPSSQIHRSKHCECSPGVAFPNPKPATNVVCSMTTTHLDHLCSYLDGEIDFPRAT</sequence>
<proteinExistence type="predicted"/>
<dbReference type="AlphaFoldDB" id="A0A369IYD1"/>
<protein>
    <submittedName>
        <fullName evidence="1">Uncharacterized protein</fullName>
    </submittedName>
</protein>
<dbReference type="EMBL" id="LUEZ02000096">
    <property type="protein sequence ID" value="RDB14781.1"/>
    <property type="molecule type" value="Genomic_DNA"/>
</dbReference>
<name>A0A369IYD1_HYPMA</name>
<evidence type="ECO:0000313" key="2">
    <source>
        <dbReference type="Proteomes" id="UP000076154"/>
    </source>
</evidence>
<gene>
    <name evidence="1" type="ORF">Hypma_016591</name>
</gene>
<keyword evidence="2" id="KW-1185">Reference proteome</keyword>
<dbReference type="InParanoid" id="A0A369IYD1"/>